<accession>A0A6N6JH05</accession>
<dbReference type="Proteomes" id="UP000436822">
    <property type="component" value="Unassembled WGS sequence"/>
</dbReference>
<keyword evidence="2" id="KW-1185">Reference proteome</keyword>
<evidence type="ECO:0000313" key="1">
    <source>
        <dbReference type="EMBL" id="GFE65247.1"/>
    </source>
</evidence>
<gene>
    <name evidence="1" type="ORF">KIN_23210</name>
</gene>
<sequence>MPFAEWFMKSVMMNRPGDQDTFVVHVMRKPGAVPFVTSIELLLADMRNRYTFKTPRNFKSLFTDDLADRLNEVLGRIEGEETVVSLPDFEMAKPGLVLAGLRVLVTRLSDGVEHIMMRFRYYVGAIKSVFKFDETITIESATVREQIAVEVLRDIVTPLFDIVALSDSNLTRMSDNNQDAIRKRLRAISSRQNDLSFYLSLLQRYVAGCESDTNNKLTQAMSEKRKMLAE</sequence>
<comment type="caution">
    <text evidence="1">The sequence shown here is derived from an EMBL/GenBank/DDBJ whole genome shotgun (WGS) entry which is preliminary data.</text>
</comment>
<dbReference type="AlphaFoldDB" id="A0A6N6JH05"/>
<name>A0A6N6JH05_9RHOB</name>
<dbReference type="EMBL" id="BLJE01000002">
    <property type="protein sequence ID" value="GFE65247.1"/>
    <property type="molecule type" value="Genomic_DNA"/>
</dbReference>
<evidence type="ECO:0000313" key="2">
    <source>
        <dbReference type="Proteomes" id="UP000436822"/>
    </source>
</evidence>
<organism evidence="1 2">
    <name type="scientific">Litoreibacter roseus</name>
    <dbReference type="NCBI Taxonomy" id="2601869"/>
    <lineage>
        <taxon>Bacteria</taxon>
        <taxon>Pseudomonadati</taxon>
        <taxon>Pseudomonadota</taxon>
        <taxon>Alphaproteobacteria</taxon>
        <taxon>Rhodobacterales</taxon>
        <taxon>Roseobacteraceae</taxon>
        <taxon>Litoreibacter</taxon>
    </lineage>
</organism>
<protein>
    <submittedName>
        <fullName evidence="1">Uncharacterized protein</fullName>
    </submittedName>
</protein>
<reference evidence="1 2" key="1">
    <citation type="submission" date="2019-12" db="EMBL/GenBank/DDBJ databases">
        <title>Litoreibacter badius sp. nov., a novel bacteriochlorophyll a-containing bacterium in the genus Litoreibacter.</title>
        <authorList>
            <person name="Kanamuro M."/>
            <person name="Takabe Y."/>
            <person name="Mori K."/>
            <person name="Takaichi S."/>
            <person name="Hanada S."/>
        </authorList>
    </citation>
    <scope>NUCLEOTIDE SEQUENCE [LARGE SCALE GENOMIC DNA]</scope>
    <source>
        <strain evidence="1 2">K6</strain>
    </source>
</reference>
<proteinExistence type="predicted"/>